<dbReference type="InterPro" id="IPR027417">
    <property type="entry name" value="P-loop_NTPase"/>
</dbReference>
<reference evidence="2 3" key="1">
    <citation type="journal article" date="1992" name="Lakartidningen">
        <title>[Penicillin V and not amoxicillin is the first choice preparation in acute otitis].</title>
        <authorList>
            <person name="Kamme C."/>
            <person name="Lundgren K."/>
            <person name="Prellner K."/>
        </authorList>
    </citation>
    <scope>NUCLEOTIDE SEQUENCE [LARGE SCALE GENOMIC DNA]</scope>
    <source>
        <strain evidence="2 3">PC5538III-lc</strain>
    </source>
</reference>
<protein>
    <submittedName>
        <fullName evidence="2">ATP-binding protein</fullName>
    </submittedName>
</protein>
<dbReference type="Pfam" id="PF01935">
    <property type="entry name" value="DUF87"/>
    <property type="match status" value="1"/>
</dbReference>
<dbReference type="InterPro" id="IPR002789">
    <property type="entry name" value="HerA_central"/>
</dbReference>
<name>A0A5C8E9X5_9SPIR</name>
<feature type="domain" description="Helicase HerA central" evidence="1">
    <location>
        <begin position="449"/>
        <end position="633"/>
    </location>
</feature>
<dbReference type="EMBL" id="SAXX01000009">
    <property type="protein sequence ID" value="TXJ33864.1"/>
    <property type="molecule type" value="Genomic_DNA"/>
</dbReference>
<proteinExistence type="predicted"/>
<dbReference type="PANTHER" id="PTHR30121">
    <property type="entry name" value="UNCHARACTERIZED PROTEIN YJGR-RELATED"/>
    <property type="match status" value="1"/>
</dbReference>
<dbReference type="GO" id="GO:0005524">
    <property type="term" value="F:ATP binding"/>
    <property type="evidence" value="ECO:0007669"/>
    <property type="project" value="UniProtKB-KW"/>
</dbReference>
<evidence type="ECO:0000313" key="3">
    <source>
        <dbReference type="Proteomes" id="UP000324707"/>
    </source>
</evidence>
<dbReference type="Gene3D" id="3.40.50.300">
    <property type="entry name" value="P-loop containing nucleotide triphosphate hydrolases"/>
    <property type="match status" value="2"/>
</dbReference>
<accession>A0A5C8E9X5</accession>
<evidence type="ECO:0000313" key="2">
    <source>
        <dbReference type="EMBL" id="TXJ33864.1"/>
    </source>
</evidence>
<keyword evidence="2" id="KW-0547">Nucleotide-binding</keyword>
<comment type="caution">
    <text evidence="2">The sequence shown here is derived from an EMBL/GenBank/DDBJ whole genome shotgun (WGS) entry which is preliminary data.</text>
</comment>
<dbReference type="PANTHER" id="PTHR30121:SF11">
    <property type="entry name" value="AAA+ ATPASE DOMAIN-CONTAINING PROTEIN"/>
    <property type="match status" value="1"/>
</dbReference>
<organism evidence="2 3">
    <name type="scientific">Brachyspira aalborgi</name>
    <dbReference type="NCBI Taxonomy" id="29522"/>
    <lineage>
        <taxon>Bacteria</taxon>
        <taxon>Pseudomonadati</taxon>
        <taxon>Spirochaetota</taxon>
        <taxon>Spirochaetia</taxon>
        <taxon>Brachyspirales</taxon>
        <taxon>Brachyspiraceae</taxon>
        <taxon>Brachyspira</taxon>
    </lineage>
</organism>
<keyword evidence="2" id="KW-0067">ATP-binding</keyword>
<sequence>MIKKIKENKMEDKKDIIINEFKKDTKTLGKSTVNFIENFYPYYSVNNDIAKLEKENSLDLLNSFTFYKICECKIYNVEDRFEYFLEKLKKLFTAAYSMNRNVYYGIVGDNGNVSLVLGVDAKNGENETILSIIKGLLSGIKIEKYDKKFVIEKDDNGKDKKRFVGCISGVPAVKIDGEYQKKDLSPLIRSLNKENYTIMILCKPLKKESIQNKINEAINIQDKCFEISKRTLSLQTGKAKGETHTETEGVNYSKTQSSNFIMRLVDFFRGSQTETEGKSESVSKAISKTINKNESISGDIQNGFAIELMKMAESTIERLKIGRNIGMWETVISYSSDSKLAMDIIQGSLYSEIASEVPEILPPVVFPYENAIEEQAIIPKGFFENEKDYKNNLCSLITSEEICGICSIPIENTFGFEINESKGYALNYLKKENDKTLGYVCEYDNPLDNVPFGLSEEDLNKHVFVCGITGSGKTNTVKKILESVNEPFLVIEPAKKEYRNIKKDIEVYTMGRPEINCIKMNPFYVPMGISLQQHIDSLKDLFSASFSFYGPMPYIFEKCLYNIYEKKGWNLTFGLHSYYLEENKNSLSEELFDNSKLEEFYKTISHKYLFPNMQDLKEEVAKYINKMPYKGELKGNIEGAIKARIDSLCVGAKGYMFNTNDMFDFDTIFNQNSVFELEGLADDSDKAFALGLLIIYINEYRQVDKEINNKKGLKHLLVIEEAHRLLKNVSTEKNEDIGNPKGKAVEHFTNMLAEMRSYGQGVIVAEQIPTKLAPDVIKNSSNKIVHRIIAKDDQEVIANTIGIYPEDAIYLGNSKTGYALCHKEGMVQPVIVKIDEVESNNILDKNLYRKDIDEKIKNINKSVIKNQPSNDIYAWACKTLISLMYNPNDKELYEGLDFAFNEIDNKIRLYSISLIKCNNKKDYIIECINEAIISLLVSGVFSNHKLPTDEFVSLIDEIIHNPIILNDVVNKEDEQDECEQDITKKLYLLNEFENFYNGEPKNKSVEIVAQLVSKEYSNNYNIAQLINDFTLKNNNQFIEDVKNYLEYLENKEEKEVIK</sequence>
<dbReference type="InterPro" id="IPR051162">
    <property type="entry name" value="T4SS_component"/>
</dbReference>
<dbReference type="Proteomes" id="UP000324707">
    <property type="component" value="Unassembled WGS sequence"/>
</dbReference>
<dbReference type="AlphaFoldDB" id="A0A5C8E9X5"/>
<dbReference type="SUPFAM" id="SSF52540">
    <property type="entry name" value="P-loop containing nucleoside triphosphate hydrolases"/>
    <property type="match status" value="1"/>
</dbReference>
<evidence type="ECO:0000259" key="1">
    <source>
        <dbReference type="Pfam" id="PF01935"/>
    </source>
</evidence>
<gene>
    <name evidence="2" type="ORF">EPJ69_03640</name>
</gene>